<dbReference type="Proteomes" id="UP001335183">
    <property type="component" value="Chromosome"/>
</dbReference>
<dbReference type="NCBIfam" id="NF011307">
    <property type="entry name" value="PRK14716.1-5"/>
    <property type="match status" value="1"/>
</dbReference>
<evidence type="ECO:0000313" key="3">
    <source>
        <dbReference type="Proteomes" id="UP001335183"/>
    </source>
</evidence>
<keyword evidence="3" id="KW-1185">Reference proteome</keyword>
<evidence type="ECO:0000313" key="2">
    <source>
        <dbReference type="EMBL" id="WWA46544.1"/>
    </source>
</evidence>
<dbReference type="RefSeq" id="WP_338445443.1">
    <property type="nucleotide sequence ID" value="NZ_CP144918.1"/>
</dbReference>
<protein>
    <submittedName>
        <fullName evidence="2">Glycosyl transferase family protein</fullName>
    </submittedName>
</protein>
<keyword evidence="2" id="KW-0808">Transferase</keyword>
<keyword evidence="1" id="KW-0472">Membrane</keyword>
<reference evidence="2 3" key="1">
    <citation type="submission" date="2024-02" db="EMBL/GenBank/DDBJ databases">
        <title>The whole genome sequence of five bacterial samples isolated from Abu Dhabi Sabkha-shore region.</title>
        <authorList>
            <person name="Sudalaimuthuasari N."/>
            <person name="Sarfraz B."/>
            <person name="Tuyisabe J.D."/>
            <person name="Mugisha Ntwali L.D.M."/>
            <person name="Ali A.I.A.A."/>
            <person name="Almansoori S.Z.A."/>
            <person name="Alajami H.S.A."/>
            <person name="Almeqbaali A.A.S."/>
            <person name="Kundu B."/>
            <person name="Saeed E.E."/>
            <person name="Sukumarinath V."/>
            <person name="Mishra A.K."/>
            <person name="Hazzouri K.M."/>
            <person name="Almaskari R."/>
            <person name="Sharma A.K."/>
            <person name="Amiri K.M.A."/>
        </authorList>
    </citation>
    <scope>NUCLEOTIDE SEQUENCE [LARGE SCALE GENOMIC DNA]</scope>
    <source>
        <strain evidence="3">kcgeb_sd</strain>
    </source>
</reference>
<keyword evidence="1" id="KW-1133">Transmembrane helix</keyword>
<dbReference type="EMBL" id="CP144918">
    <property type="protein sequence ID" value="WWA46544.1"/>
    <property type="molecule type" value="Genomic_DNA"/>
</dbReference>
<dbReference type="Gene3D" id="3.90.550.10">
    <property type="entry name" value="Spore Coat Polysaccharide Biosynthesis Protein SpsA, Chain A"/>
    <property type="match status" value="1"/>
</dbReference>
<evidence type="ECO:0000256" key="1">
    <source>
        <dbReference type="SAM" id="Phobius"/>
    </source>
</evidence>
<feature type="transmembrane region" description="Helical" evidence="1">
    <location>
        <begin position="348"/>
        <end position="368"/>
    </location>
</feature>
<accession>A0ABZ2D6S1</accession>
<sequence length="469" mass="51485">MGPGDFVLFEWLVLMERELLIFAGVFFLAGAVDEFAVDLAWIWLRATGRGRARLHDSEPAGRTGRGRLSGRAAVFIPAWREDAVIGTTVRHMLGAWSDPDLRIYVGCYRNDPSTVAAAAAAASGQSRVRIVIHEACGPTTKADCLNRLYRALEEDEARSGERAAMVLLHDAEDMADPAALGLMREAMREADLVQLPVLPLPQRDSRWIGSHYCEEFAEAHGKALVVRDALRAGIPLAGVGCAISREALTLLARHRGAAAPFAAESLTEDYEIGLDIAALGGRTRFVRRRAGDGRLIATRAYFPPKLNQAVRQKTRWIFGIAFQGWDRLGWRGSPAEVWMRLRDRRGPFNALLLAIAYFLLVIAAAGSLAELLGFGERPGFSPMLTVLLWANLGFLGWRCVLRFAFTAREYGAMEGLRAVLRLPLANIVAIMAARRALSAYVRSLGGAVPTWDKTEHRLHPALAIERGAP</sequence>
<feature type="transmembrane region" description="Helical" evidence="1">
    <location>
        <begin position="380"/>
        <end position="397"/>
    </location>
</feature>
<dbReference type="Pfam" id="PF13641">
    <property type="entry name" value="Glyco_tranf_2_3"/>
    <property type="match status" value="1"/>
</dbReference>
<keyword evidence="1" id="KW-0812">Transmembrane</keyword>
<dbReference type="SUPFAM" id="SSF53448">
    <property type="entry name" value="Nucleotide-diphospho-sugar transferases"/>
    <property type="match status" value="1"/>
</dbReference>
<name>A0ABZ2D6S1_9SPHN</name>
<organism evidence="2 3">
    <name type="scientific">Pelagerythrobacter marensis</name>
    <dbReference type="NCBI Taxonomy" id="543877"/>
    <lineage>
        <taxon>Bacteria</taxon>
        <taxon>Pseudomonadati</taxon>
        <taxon>Pseudomonadota</taxon>
        <taxon>Alphaproteobacteria</taxon>
        <taxon>Sphingomonadales</taxon>
        <taxon>Erythrobacteraceae</taxon>
        <taxon>Pelagerythrobacter</taxon>
    </lineage>
</organism>
<feature type="transmembrane region" description="Helical" evidence="1">
    <location>
        <begin position="20"/>
        <end position="44"/>
    </location>
</feature>
<dbReference type="GO" id="GO:0016740">
    <property type="term" value="F:transferase activity"/>
    <property type="evidence" value="ECO:0007669"/>
    <property type="project" value="UniProtKB-KW"/>
</dbReference>
<gene>
    <name evidence="2" type="ORF">V5F89_09675</name>
</gene>
<proteinExistence type="predicted"/>
<dbReference type="InterPro" id="IPR029044">
    <property type="entry name" value="Nucleotide-diphossugar_trans"/>
</dbReference>